<dbReference type="AlphaFoldDB" id="A0A8J3JK32"/>
<proteinExistence type="inferred from homology"/>
<dbReference type="RefSeq" id="WP_275408799.1">
    <property type="nucleotide sequence ID" value="NZ_BAAAZM010000012.1"/>
</dbReference>
<dbReference type="Proteomes" id="UP000612808">
    <property type="component" value="Unassembled WGS sequence"/>
</dbReference>
<dbReference type="InterPro" id="IPR029069">
    <property type="entry name" value="HotDog_dom_sf"/>
</dbReference>
<evidence type="ECO:0000313" key="4">
    <source>
        <dbReference type="Proteomes" id="UP000612808"/>
    </source>
</evidence>
<protein>
    <recommendedName>
        <fullName evidence="2">MaoC-like domain-containing protein</fullName>
    </recommendedName>
</protein>
<evidence type="ECO:0000259" key="2">
    <source>
        <dbReference type="Pfam" id="PF01575"/>
    </source>
</evidence>
<dbReference type="EMBL" id="BOMB01000059">
    <property type="protein sequence ID" value="GID16368.1"/>
    <property type="molecule type" value="Genomic_DNA"/>
</dbReference>
<feature type="domain" description="MaoC-like" evidence="2">
    <location>
        <begin position="169"/>
        <end position="235"/>
    </location>
</feature>
<evidence type="ECO:0000313" key="3">
    <source>
        <dbReference type="EMBL" id="GID16368.1"/>
    </source>
</evidence>
<name>A0A8J3JK32_9ACTN</name>
<dbReference type="Pfam" id="PF01575">
    <property type="entry name" value="MaoC_dehydratas"/>
    <property type="match status" value="1"/>
</dbReference>
<reference evidence="3" key="1">
    <citation type="submission" date="2021-01" db="EMBL/GenBank/DDBJ databases">
        <title>Whole genome shotgun sequence of Actinocatenispora rupis NBRC 107355.</title>
        <authorList>
            <person name="Komaki H."/>
            <person name="Tamura T."/>
        </authorList>
    </citation>
    <scope>NUCLEOTIDE SEQUENCE</scope>
    <source>
        <strain evidence="3">NBRC 107355</strain>
    </source>
</reference>
<dbReference type="PANTHER" id="PTHR43841:SF1">
    <property type="entry name" value="3-HYDROXYACYL-THIOESTER DEHYDRATASE X"/>
    <property type="match status" value="1"/>
</dbReference>
<comment type="caution">
    <text evidence="3">The sequence shown here is derived from an EMBL/GenBank/DDBJ whole genome shotgun (WGS) entry which is preliminary data.</text>
</comment>
<sequence length="265" mass="28401">MLTEYLRGLLPRPSTVDVPDTVLEATARVDPDHLTRYARVCGATLSGPLPPAYPHVLAGGTALRLMADRSFPFRLPGLVHVRQRITVRRPVGVTEPLTVRVHAERLVPHRRGATVDLVTDVLVGAEEVWQGRSTYLRRGATVPGAAVDEEPPEPVPATAYVVVPNGIGRRYGAVSGDRNPIHLSAATARPFGYRTAIAHGMWSAARCLAALGGRLPDAYTVEVRFVRPVRVPGRAGFGARFDGTGGVFALSAPTDDRVLVAGSWA</sequence>
<dbReference type="InterPro" id="IPR002539">
    <property type="entry name" value="MaoC-like_dom"/>
</dbReference>
<keyword evidence="4" id="KW-1185">Reference proteome</keyword>
<comment type="similarity">
    <text evidence="1">Belongs to the enoyl-CoA hydratase/isomerase family.</text>
</comment>
<gene>
    <name evidence="3" type="ORF">Aru02nite_72570</name>
</gene>
<evidence type="ECO:0000256" key="1">
    <source>
        <dbReference type="ARBA" id="ARBA00005254"/>
    </source>
</evidence>
<dbReference type="Gene3D" id="3.10.129.10">
    <property type="entry name" value="Hotdog Thioesterase"/>
    <property type="match status" value="1"/>
</dbReference>
<organism evidence="3 4">
    <name type="scientific">Actinocatenispora rupis</name>
    <dbReference type="NCBI Taxonomy" id="519421"/>
    <lineage>
        <taxon>Bacteria</taxon>
        <taxon>Bacillati</taxon>
        <taxon>Actinomycetota</taxon>
        <taxon>Actinomycetes</taxon>
        <taxon>Micromonosporales</taxon>
        <taxon>Micromonosporaceae</taxon>
        <taxon>Actinocatenispora</taxon>
    </lineage>
</organism>
<dbReference type="PANTHER" id="PTHR43841">
    <property type="entry name" value="3-HYDROXYACYL-THIOESTER DEHYDRATASE HTDX-RELATED"/>
    <property type="match status" value="1"/>
</dbReference>
<accession>A0A8J3JK32</accession>
<dbReference type="SUPFAM" id="SSF54637">
    <property type="entry name" value="Thioesterase/thiol ester dehydrase-isomerase"/>
    <property type="match status" value="2"/>
</dbReference>